<dbReference type="CDD" id="cd02511">
    <property type="entry name" value="Beta4Glucosyltransferase"/>
    <property type="match status" value="1"/>
</dbReference>
<organism evidence="3 4">
    <name type="scientific">Cohnella candidum</name>
    <dbReference type="NCBI Taxonomy" id="2674991"/>
    <lineage>
        <taxon>Bacteria</taxon>
        <taxon>Bacillati</taxon>
        <taxon>Bacillota</taxon>
        <taxon>Bacilli</taxon>
        <taxon>Bacillales</taxon>
        <taxon>Paenibacillaceae</taxon>
        <taxon>Cohnella</taxon>
    </lineage>
</organism>
<dbReference type="PROSITE" id="PS50005">
    <property type="entry name" value="TPR"/>
    <property type="match status" value="1"/>
</dbReference>
<sequence>MQPPFLGLCMIVRNEGDLLEKCLSSTASSVDEIVIIDTGSTDSTKSIASRYTQHVYDFDWNDDFAAARNAAIERSTSTWILMLDADEYLDVPDLAELRKFLSTIPVSDPSGLVLPVYNFVGTTGSGKISESKAMRVFTRHPDLRFDRPIHEQLVSRSGRLKELEYPLIIYHTGYTTETIAYKRKNERNQAILNAMRQEGRFTPYDSFLMGNECYSQDRYEEAILHYREANQASERNKSWLPLCIGNLVNCLMKIEQFTDAYVHIIEAKRAWPEACDFYWLEGYLLAQTGFDEQAIGVLQECLRRANRKSGGQNWLISPNYGSTLPLQQLAVLHLRRFAFQEAVGNLTQLAFAVPNHLAVLVQLLKLIRTEEPERIASLLNSIYPDPGPEQKEMIGQACDQAGLASLAGQFGYSGNGANRDTAESDLTSIAETCMRLFRSGEYDRFDEIVQKQGERTLELAQLLGDAMFEDRQFEIALDYYSLLLQKNSLSGKGYENLARLYLAQGDVEEGLEFAEQALVQLPDRIELYTLLIQYLDRTSPKRDEILSLLFARFPGMLRFPLLPQ</sequence>
<dbReference type="Proteomes" id="UP000269097">
    <property type="component" value="Chromosome"/>
</dbReference>
<dbReference type="InterPro" id="IPR029044">
    <property type="entry name" value="Nucleotide-diphossugar_trans"/>
</dbReference>
<dbReference type="Gene3D" id="1.25.40.10">
    <property type="entry name" value="Tetratricopeptide repeat domain"/>
    <property type="match status" value="2"/>
</dbReference>
<dbReference type="SUPFAM" id="SSF48452">
    <property type="entry name" value="TPR-like"/>
    <property type="match status" value="1"/>
</dbReference>
<dbReference type="InterPro" id="IPR001173">
    <property type="entry name" value="Glyco_trans_2-like"/>
</dbReference>
<feature type="repeat" description="TPR" evidence="1">
    <location>
        <begin position="491"/>
        <end position="524"/>
    </location>
</feature>
<dbReference type="PANTHER" id="PTHR43630:SF2">
    <property type="entry name" value="GLYCOSYLTRANSFERASE"/>
    <property type="match status" value="1"/>
</dbReference>
<evidence type="ECO:0000313" key="3">
    <source>
        <dbReference type="EMBL" id="AYQ74131.1"/>
    </source>
</evidence>
<dbReference type="Gene3D" id="3.90.550.10">
    <property type="entry name" value="Spore Coat Polysaccharide Biosynthesis Protein SpsA, Chain A"/>
    <property type="match status" value="1"/>
</dbReference>
<gene>
    <name evidence="3" type="ORF">EAV92_17115</name>
</gene>
<reference evidence="3 4" key="1">
    <citation type="submission" date="2018-10" db="EMBL/GenBank/DDBJ databases">
        <title>Genome Sequence of Cohnella sp.</title>
        <authorList>
            <person name="Srinivasan S."/>
            <person name="Kim M.K."/>
        </authorList>
    </citation>
    <scope>NUCLEOTIDE SEQUENCE [LARGE SCALE GENOMIC DNA]</scope>
    <source>
        <strain evidence="3 4">18JY8-7</strain>
    </source>
</reference>
<keyword evidence="1" id="KW-0802">TPR repeat</keyword>
<dbReference type="Pfam" id="PF00535">
    <property type="entry name" value="Glycos_transf_2"/>
    <property type="match status" value="1"/>
</dbReference>
<protein>
    <submittedName>
        <fullName evidence="3">Glycosyltransferase</fullName>
    </submittedName>
</protein>
<feature type="domain" description="Glycosyltransferase 2-like" evidence="2">
    <location>
        <begin position="9"/>
        <end position="105"/>
    </location>
</feature>
<dbReference type="PANTHER" id="PTHR43630">
    <property type="entry name" value="POLY-BETA-1,6-N-ACETYL-D-GLUCOSAMINE SYNTHASE"/>
    <property type="match status" value="1"/>
</dbReference>
<dbReference type="KEGG" id="coh:EAV92_17115"/>
<proteinExistence type="predicted"/>
<dbReference type="AlphaFoldDB" id="A0A3G3K1U1"/>
<evidence type="ECO:0000313" key="4">
    <source>
        <dbReference type="Proteomes" id="UP000269097"/>
    </source>
</evidence>
<keyword evidence="3" id="KW-0808">Transferase</keyword>
<dbReference type="EMBL" id="CP033433">
    <property type="protein sequence ID" value="AYQ74131.1"/>
    <property type="molecule type" value="Genomic_DNA"/>
</dbReference>
<accession>A0A3G3K1U1</accession>
<dbReference type="SUPFAM" id="SSF53448">
    <property type="entry name" value="Nucleotide-diphospho-sugar transferases"/>
    <property type="match status" value="1"/>
</dbReference>
<evidence type="ECO:0000259" key="2">
    <source>
        <dbReference type="Pfam" id="PF00535"/>
    </source>
</evidence>
<dbReference type="InterPro" id="IPR019734">
    <property type="entry name" value="TPR_rpt"/>
</dbReference>
<dbReference type="SMART" id="SM00028">
    <property type="entry name" value="TPR"/>
    <property type="match status" value="3"/>
</dbReference>
<evidence type="ECO:0000256" key="1">
    <source>
        <dbReference type="PROSITE-ProRule" id="PRU00339"/>
    </source>
</evidence>
<dbReference type="InterPro" id="IPR011990">
    <property type="entry name" value="TPR-like_helical_dom_sf"/>
</dbReference>
<dbReference type="RefSeq" id="WP_123042213.1">
    <property type="nucleotide sequence ID" value="NZ_CP033433.1"/>
</dbReference>
<keyword evidence="4" id="KW-1185">Reference proteome</keyword>
<dbReference type="GO" id="GO:0016740">
    <property type="term" value="F:transferase activity"/>
    <property type="evidence" value="ECO:0007669"/>
    <property type="project" value="UniProtKB-KW"/>
</dbReference>
<name>A0A3G3K1U1_9BACL</name>